<dbReference type="OrthoDB" id="269804at2759"/>
<evidence type="ECO:0000256" key="3">
    <source>
        <dbReference type="ARBA" id="ARBA00022552"/>
    </source>
</evidence>
<keyword evidence="11" id="KW-1185">Reference proteome</keyword>
<dbReference type="PANTHER" id="PTHR12636:SF5">
    <property type="entry name" value="RIBOSOMAL RNA SMALL SUBUNIT METHYLTRANSFERASE NEP1"/>
    <property type="match status" value="1"/>
</dbReference>
<keyword evidence="2" id="KW-0690">Ribosome biogenesis</keyword>
<evidence type="ECO:0000256" key="5">
    <source>
        <dbReference type="ARBA" id="ARBA00022679"/>
    </source>
</evidence>
<dbReference type="Pfam" id="PF03587">
    <property type="entry name" value="EMG1"/>
    <property type="match status" value="1"/>
</dbReference>
<keyword evidence="5" id="KW-0808">Transferase</keyword>
<comment type="caution">
    <text evidence="10">The sequence shown here is derived from an EMBL/GenBank/DDBJ whole genome shotgun (WGS) entry which is preliminary data.</text>
</comment>
<keyword evidence="7" id="KW-0699">rRNA-binding</keyword>
<evidence type="ECO:0000256" key="1">
    <source>
        <dbReference type="ARBA" id="ARBA00008115"/>
    </source>
</evidence>
<dbReference type="GeneID" id="39729791"/>
<dbReference type="Gene3D" id="3.40.1280.10">
    <property type="match status" value="1"/>
</dbReference>
<keyword evidence="4" id="KW-0489">Methyltransferase</keyword>
<gene>
    <name evidence="10" type="ORF">PGAL8A_00126600</name>
</gene>
<dbReference type="OMA" id="YIHTING"/>
<dbReference type="SUPFAM" id="SSF75217">
    <property type="entry name" value="alpha/beta knot"/>
    <property type="match status" value="1"/>
</dbReference>
<dbReference type="Proteomes" id="UP000220797">
    <property type="component" value="Unassembled WGS sequence"/>
</dbReference>
<evidence type="ECO:0000256" key="4">
    <source>
        <dbReference type="ARBA" id="ARBA00022603"/>
    </source>
</evidence>
<dbReference type="PANTHER" id="PTHR12636">
    <property type="entry name" value="NEP1/MRA1"/>
    <property type="match status" value="1"/>
</dbReference>
<dbReference type="RefSeq" id="XP_028526381.1">
    <property type="nucleotide sequence ID" value="XM_028674785.1"/>
</dbReference>
<evidence type="ECO:0000256" key="2">
    <source>
        <dbReference type="ARBA" id="ARBA00022517"/>
    </source>
</evidence>
<evidence type="ECO:0000256" key="8">
    <source>
        <dbReference type="ARBA" id="ARBA00022884"/>
    </source>
</evidence>
<evidence type="ECO:0000256" key="7">
    <source>
        <dbReference type="ARBA" id="ARBA00022730"/>
    </source>
</evidence>
<dbReference type="GO" id="GO:0032040">
    <property type="term" value="C:small-subunit processome"/>
    <property type="evidence" value="ECO:0007669"/>
    <property type="project" value="TreeGrafter"/>
</dbReference>
<sequence>MIEKNNKNIKKGKFYRTKKKNKNEEKVNKLGYNDLRKNKKVNKKSETFKNFKKNKLETNQKFKNKTKTHFNNKYNNKNRILNNYKEVDSENSYDNCNSGFDEDKKEENNLNNNENITSDLNIKNRTVDYVDYINMIKNSDEYNLDKIKKEYDENNDINNEKVFKIFLIFSPLAITSIKNKSCLINADDHMTLFEKKLKNLENLMKIESNDNNKKNIKKKIDSVKNKLDNIRSDVLFYTLLCLRDSILNKKQKLQIYIYTINNLLIYVSPLFRIPRNFTLFKKVMLSLLKKGELYDDNKQILLKILPHSIKYYIGNTVCVGISNDGFPTDAKKFADKVKKTNNDYSFFVSLSYIYDVTKFIEIIKKKESEEFSFDYLIRLSDLKLSPITICSKLTYFLN</sequence>
<comment type="similarity">
    <text evidence="1">Belongs to the class IV-like SAM-binding methyltransferase superfamily. RNA methyltransferase NEP1 family.</text>
</comment>
<dbReference type="InterPro" id="IPR029026">
    <property type="entry name" value="tRNA_m1G_MTases_N"/>
</dbReference>
<dbReference type="GO" id="GO:0070475">
    <property type="term" value="P:rRNA base methylation"/>
    <property type="evidence" value="ECO:0007669"/>
    <property type="project" value="InterPro"/>
</dbReference>
<proteinExistence type="inferred from homology"/>
<keyword evidence="8" id="KW-0694">RNA-binding</keyword>
<dbReference type="EMBL" id="CVMV01000017">
    <property type="protein sequence ID" value="CRG93559.1"/>
    <property type="molecule type" value="Genomic_DNA"/>
</dbReference>
<evidence type="ECO:0000256" key="6">
    <source>
        <dbReference type="ARBA" id="ARBA00022691"/>
    </source>
</evidence>
<keyword evidence="9" id="KW-0175">Coiled coil</keyword>
<dbReference type="InterPro" id="IPR029028">
    <property type="entry name" value="Alpha/beta_knot_MTases"/>
</dbReference>
<dbReference type="AlphaFoldDB" id="A0A1J1GQJ8"/>
<evidence type="ECO:0000313" key="10">
    <source>
        <dbReference type="EMBL" id="CRG93559.1"/>
    </source>
</evidence>
<dbReference type="InterPro" id="IPR005304">
    <property type="entry name" value="Rbsml_bgen_MeTrfase_EMG1/NEP1"/>
</dbReference>
<feature type="coiled-coil region" evidence="9">
    <location>
        <begin position="190"/>
        <end position="233"/>
    </location>
</feature>
<organism evidence="10 11">
    <name type="scientific">Plasmodium gallinaceum</name>
    <dbReference type="NCBI Taxonomy" id="5849"/>
    <lineage>
        <taxon>Eukaryota</taxon>
        <taxon>Sar</taxon>
        <taxon>Alveolata</taxon>
        <taxon>Apicomplexa</taxon>
        <taxon>Aconoidasida</taxon>
        <taxon>Haemosporida</taxon>
        <taxon>Plasmodiidae</taxon>
        <taxon>Plasmodium</taxon>
        <taxon>Plasmodium (Haemamoeba)</taxon>
    </lineage>
</organism>
<keyword evidence="3" id="KW-0698">rRNA processing</keyword>
<accession>A0A1J1GQJ8</accession>
<dbReference type="VEuPathDB" id="PlasmoDB:PGAL8A_00126600"/>
<dbReference type="GO" id="GO:0019843">
    <property type="term" value="F:rRNA binding"/>
    <property type="evidence" value="ECO:0007669"/>
    <property type="project" value="UniProtKB-KW"/>
</dbReference>
<reference evidence="10" key="1">
    <citation type="submission" date="2015-04" db="EMBL/GenBank/DDBJ databases">
        <authorList>
            <consortium name="Pathogen Informatics"/>
        </authorList>
    </citation>
    <scope>NUCLEOTIDE SEQUENCE [LARGE SCALE GENOMIC DNA]</scope>
    <source>
        <strain evidence="10">8A</strain>
    </source>
</reference>
<evidence type="ECO:0000256" key="9">
    <source>
        <dbReference type="SAM" id="Coils"/>
    </source>
</evidence>
<keyword evidence="6" id="KW-0949">S-adenosyl-L-methionine</keyword>
<evidence type="ECO:0000313" key="11">
    <source>
        <dbReference type="Proteomes" id="UP000220797"/>
    </source>
</evidence>
<dbReference type="GO" id="GO:0070037">
    <property type="term" value="F:rRNA (pseudouridine) methyltransferase activity"/>
    <property type="evidence" value="ECO:0007669"/>
    <property type="project" value="InterPro"/>
</dbReference>
<protein>
    <submittedName>
        <fullName evidence="10">Small subunit rRNA processing factor, putative</fullName>
    </submittedName>
</protein>
<name>A0A1J1GQJ8_PLAGA</name>